<dbReference type="Gene3D" id="1.10.10.10">
    <property type="entry name" value="Winged helix-like DNA-binding domain superfamily/Winged helix DNA-binding domain"/>
    <property type="match status" value="1"/>
</dbReference>
<dbReference type="GO" id="GO:0033314">
    <property type="term" value="P:mitotic DNA replication checkpoint signaling"/>
    <property type="evidence" value="ECO:0007669"/>
    <property type="project" value="TreeGrafter"/>
</dbReference>
<dbReference type="FunFam" id="3.40.50.300:FF:000547">
    <property type="entry name" value="Cell division control protein"/>
    <property type="match status" value="1"/>
</dbReference>
<reference evidence="14" key="2">
    <citation type="submission" date="2020-08" db="EMBL/GenBank/DDBJ databases">
        <title>Plant Genome Project.</title>
        <authorList>
            <person name="Zhang R.-G."/>
        </authorList>
    </citation>
    <scope>NUCLEOTIDE SEQUENCE</scope>
    <source>
        <strain evidence="14">Huo1</strain>
        <tissue evidence="14">Leaf</tissue>
    </source>
</reference>
<evidence type="ECO:0000259" key="13">
    <source>
        <dbReference type="PROSITE" id="PS50968"/>
    </source>
</evidence>
<dbReference type="AlphaFoldDB" id="A0A8X8W184"/>
<sequence length="753" mass="82463">MPAFAACRHSPSSDPTSETRVAVTPRKSRLRSDPDAAIASPLRKSPRLFKEGSPNSSPKIEVIRKCLKSSLTLSGSPEKKQLPEDFVERQTWDPREETQLRAVNEALHLSTAPPNVVCRENEQNRILDFCKKCVKEEKAGSLYVCGCPGTGKTLSMEKIKVMLVDWANKEGVQPPDVLSINCTTLANMSEIFSKILGQTHSGKKPSPTSSLQQLQKLYSQHTPGMKMILVVADELDYLITKDRAMLHDLFMLTTMPFSRCILLGVANAIDLADRFIPKLQTLNCKPMVITFCAYSKDQIINIIQERLKALPYTVFQPQALELCAGKVAAASGDMRKALAVCRSAIEMLIGESMLSSVVGTEDQLKPTANDMMSNQVRIHHVAAALSKVYKSPIILCSAVKLFREGKKGTTLGELNKYYVDVCKSTMIPPVGILELSSMCRVLDDQGILKLGQSREDKLRRVTLNVDGADIVFALQPAHRRHLIASFPRSDCRSTPALTTTAQFQVCAQLSQAVVEKVPNATPALETVPILESEKQDEVPDASSISTFMNQVSDLVKLVDSKGIAELQLKQLDIEILIRKKEALPQSSSPDPVYLIPPPTYQSELPPSTPAPESVASRPSSPTSAPAPTKSTSSHPPLKCPTAGNFYRSPAPGEPPFVKVGDKVQKGQVICIIEAMKLMNDIEADHSGTVVEILVDDGKPVSLDMMAIVWKENSVVEEEIKMSSGWHFDPSGEESIESNLLKKVGIESLPSKVM</sequence>
<dbReference type="Pfam" id="PF22606">
    <property type="entry name" value="Cdc6-ORC-like_ATPase_lid"/>
    <property type="match status" value="1"/>
</dbReference>
<evidence type="ECO:0000256" key="4">
    <source>
        <dbReference type="ARBA" id="ARBA00022516"/>
    </source>
</evidence>
<dbReference type="InterPro" id="IPR001249">
    <property type="entry name" value="AcCoA_biotinCC"/>
</dbReference>
<evidence type="ECO:0000256" key="10">
    <source>
        <dbReference type="ARBA" id="ARBA00023267"/>
    </source>
</evidence>
<dbReference type="CDD" id="cd06850">
    <property type="entry name" value="biotinyl_domain"/>
    <property type="match status" value="1"/>
</dbReference>
<dbReference type="InterPro" id="IPR036390">
    <property type="entry name" value="WH_DNA-bd_sf"/>
</dbReference>
<dbReference type="Pfam" id="PF00364">
    <property type="entry name" value="Biotin_lipoyl"/>
    <property type="match status" value="1"/>
</dbReference>
<dbReference type="GO" id="GO:0006270">
    <property type="term" value="P:DNA replication initiation"/>
    <property type="evidence" value="ECO:0007669"/>
    <property type="project" value="TreeGrafter"/>
</dbReference>
<keyword evidence="15" id="KW-1185">Reference proteome</keyword>
<dbReference type="InterPro" id="IPR054425">
    <property type="entry name" value="Cdc6_ORC1-like_ATPase_lid"/>
</dbReference>
<evidence type="ECO:0000256" key="7">
    <source>
        <dbReference type="ARBA" id="ARBA00022832"/>
    </source>
</evidence>
<dbReference type="Proteomes" id="UP000298416">
    <property type="component" value="Unassembled WGS sequence"/>
</dbReference>
<evidence type="ECO:0000256" key="12">
    <source>
        <dbReference type="SAM" id="MobiDB-lite"/>
    </source>
</evidence>
<dbReference type="CDD" id="cd08768">
    <property type="entry name" value="Cdc6_C"/>
    <property type="match status" value="1"/>
</dbReference>
<keyword evidence="8" id="KW-0443">Lipid metabolism</keyword>
<keyword evidence="9" id="KW-0275">Fatty acid biosynthesis</keyword>
<dbReference type="PANTHER" id="PTHR10763:SF26">
    <property type="entry name" value="CELL DIVISION CONTROL PROTEIN 6 HOMOLOG"/>
    <property type="match status" value="1"/>
</dbReference>
<dbReference type="PANTHER" id="PTHR10763">
    <property type="entry name" value="CELL DIVISION CONTROL PROTEIN 6-RELATED"/>
    <property type="match status" value="1"/>
</dbReference>
<dbReference type="GO" id="GO:0005634">
    <property type="term" value="C:nucleus"/>
    <property type="evidence" value="ECO:0007669"/>
    <property type="project" value="TreeGrafter"/>
</dbReference>
<dbReference type="GO" id="GO:0006633">
    <property type="term" value="P:fatty acid biosynthetic process"/>
    <property type="evidence" value="ECO:0007669"/>
    <property type="project" value="UniProtKB-KW"/>
</dbReference>
<dbReference type="PROSITE" id="PS00188">
    <property type="entry name" value="BIOTIN"/>
    <property type="match status" value="1"/>
</dbReference>
<keyword evidence="6" id="KW-0235">DNA replication</keyword>
<evidence type="ECO:0000313" key="15">
    <source>
        <dbReference type="Proteomes" id="UP000298416"/>
    </source>
</evidence>
<evidence type="ECO:0000256" key="3">
    <source>
        <dbReference type="ARBA" id="ARBA00008894"/>
    </source>
</evidence>
<name>A0A8X8W184_SALSN</name>
<dbReference type="InterPro" id="IPR000089">
    <property type="entry name" value="Biotin_lipoyl"/>
</dbReference>
<dbReference type="PROSITE" id="PS50968">
    <property type="entry name" value="BIOTINYL_LIPOYL"/>
    <property type="match status" value="1"/>
</dbReference>
<feature type="domain" description="Lipoyl-binding" evidence="13">
    <location>
        <begin position="634"/>
        <end position="711"/>
    </location>
</feature>
<feature type="compositionally biased region" description="Low complexity" evidence="12">
    <location>
        <begin position="613"/>
        <end position="636"/>
    </location>
</feature>
<dbReference type="Pfam" id="PF13401">
    <property type="entry name" value="AAA_22"/>
    <property type="match status" value="1"/>
</dbReference>
<evidence type="ECO:0000256" key="6">
    <source>
        <dbReference type="ARBA" id="ARBA00022705"/>
    </source>
</evidence>
<dbReference type="Gene3D" id="2.40.50.100">
    <property type="match status" value="1"/>
</dbReference>
<comment type="similarity">
    <text evidence="2">Belongs to the CDC6/cdc18 family.</text>
</comment>
<dbReference type="GO" id="GO:0003688">
    <property type="term" value="F:DNA replication origin binding"/>
    <property type="evidence" value="ECO:0007669"/>
    <property type="project" value="TreeGrafter"/>
</dbReference>
<evidence type="ECO:0000256" key="8">
    <source>
        <dbReference type="ARBA" id="ARBA00023098"/>
    </source>
</evidence>
<dbReference type="InterPro" id="IPR049945">
    <property type="entry name" value="AAA_22"/>
</dbReference>
<dbReference type="SUPFAM" id="SSF46785">
    <property type="entry name" value="Winged helix' DNA-binding domain"/>
    <property type="match status" value="1"/>
</dbReference>
<dbReference type="NCBIfam" id="TIGR00531">
    <property type="entry name" value="BCCP"/>
    <property type="match status" value="1"/>
</dbReference>
<dbReference type="CDD" id="cd00009">
    <property type="entry name" value="AAA"/>
    <property type="match status" value="1"/>
</dbReference>
<comment type="pathway">
    <text evidence="1">Lipid metabolism; fatty acid biosynthesis.</text>
</comment>
<dbReference type="InterPro" id="IPR011053">
    <property type="entry name" value="Single_hybrid_motif"/>
</dbReference>
<dbReference type="InterPro" id="IPR036388">
    <property type="entry name" value="WH-like_DNA-bd_sf"/>
</dbReference>
<evidence type="ECO:0000256" key="9">
    <source>
        <dbReference type="ARBA" id="ARBA00023160"/>
    </source>
</evidence>
<reference evidence="14" key="1">
    <citation type="submission" date="2018-01" db="EMBL/GenBank/DDBJ databases">
        <authorList>
            <person name="Mao J.F."/>
        </authorList>
    </citation>
    <scope>NUCLEOTIDE SEQUENCE</scope>
    <source>
        <strain evidence="14">Huo1</strain>
        <tissue evidence="14">Leaf</tissue>
    </source>
</reference>
<keyword evidence="4" id="KW-0444">Lipid biosynthesis</keyword>
<dbReference type="GO" id="GO:0016887">
    <property type="term" value="F:ATP hydrolysis activity"/>
    <property type="evidence" value="ECO:0007669"/>
    <property type="project" value="InterPro"/>
</dbReference>
<evidence type="ECO:0000256" key="1">
    <source>
        <dbReference type="ARBA" id="ARBA00005194"/>
    </source>
</evidence>
<feature type="region of interest" description="Disordered" evidence="12">
    <location>
        <begin position="1"/>
        <end position="57"/>
    </location>
</feature>
<accession>A0A8X8W184</accession>
<evidence type="ECO:0000313" key="14">
    <source>
        <dbReference type="EMBL" id="KAG6386059.1"/>
    </source>
</evidence>
<dbReference type="Gene3D" id="3.40.50.300">
    <property type="entry name" value="P-loop containing nucleotide triphosphate hydrolases"/>
    <property type="match status" value="1"/>
</dbReference>
<feature type="region of interest" description="Disordered" evidence="12">
    <location>
        <begin position="585"/>
        <end position="645"/>
    </location>
</feature>
<dbReference type="GO" id="GO:0009317">
    <property type="term" value="C:acetyl-CoA carboxylase complex"/>
    <property type="evidence" value="ECO:0007669"/>
    <property type="project" value="InterPro"/>
</dbReference>
<dbReference type="GO" id="GO:0051301">
    <property type="term" value="P:cell division"/>
    <property type="evidence" value="ECO:0007669"/>
    <property type="project" value="UniProtKB-KW"/>
</dbReference>
<evidence type="ECO:0000256" key="11">
    <source>
        <dbReference type="ARBA" id="ARBA00023306"/>
    </source>
</evidence>
<keyword evidence="10" id="KW-0092">Biotin</keyword>
<dbReference type="Pfam" id="PF09079">
    <property type="entry name" value="WHD_Cdc6"/>
    <property type="match status" value="1"/>
</dbReference>
<gene>
    <name evidence="14" type="ORF">SASPL_154945</name>
</gene>
<dbReference type="GO" id="GO:0003989">
    <property type="term" value="F:acetyl-CoA carboxylase activity"/>
    <property type="evidence" value="ECO:0007669"/>
    <property type="project" value="InterPro"/>
</dbReference>
<evidence type="ECO:0000256" key="5">
    <source>
        <dbReference type="ARBA" id="ARBA00022618"/>
    </source>
</evidence>
<dbReference type="PRINTS" id="PR01071">
    <property type="entry name" value="ACOABIOTINCC"/>
</dbReference>
<dbReference type="InterPro" id="IPR001882">
    <property type="entry name" value="Biotin_BS"/>
</dbReference>
<dbReference type="SUPFAM" id="SSF51230">
    <property type="entry name" value="Single hybrid motif"/>
    <property type="match status" value="1"/>
</dbReference>
<comment type="similarity">
    <text evidence="3">Belongs to the disease resistance NB-LRR family.</text>
</comment>
<dbReference type="InterPro" id="IPR050311">
    <property type="entry name" value="ORC1/CDC6"/>
</dbReference>
<comment type="caution">
    <text evidence="14">The sequence shown here is derived from an EMBL/GenBank/DDBJ whole genome shotgun (WGS) entry which is preliminary data.</text>
</comment>
<protein>
    <recommendedName>
        <fullName evidence="13">Lipoyl-binding domain-containing protein</fullName>
    </recommendedName>
</protein>
<keyword evidence="5" id="KW-0132">Cell division</keyword>
<dbReference type="SMART" id="SM01074">
    <property type="entry name" value="Cdc6_C"/>
    <property type="match status" value="1"/>
</dbReference>
<feature type="compositionally biased region" description="Polar residues" evidence="12">
    <location>
        <begin position="10"/>
        <end position="19"/>
    </location>
</feature>
<dbReference type="InterPro" id="IPR027417">
    <property type="entry name" value="P-loop_NTPase"/>
</dbReference>
<keyword evidence="7" id="KW-0276">Fatty acid metabolism</keyword>
<dbReference type="SUPFAM" id="SSF52540">
    <property type="entry name" value="P-loop containing nucleoside triphosphate hydrolases"/>
    <property type="match status" value="1"/>
</dbReference>
<organism evidence="14">
    <name type="scientific">Salvia splendens</name>
    <name type="common">Scarlet sage</name>
    <dbReference type="NCBI Taxonomy" id="180675"/>
    <lineage>
        <taxon>Eukaryota</taxon>
        <taxon>Viridiplantae</taxon>
        <taxon>Streptophyta</taxon>
        <taxon>Embryophyta</taxon>
        <taxon>Tracheophyta</taxon>
        <taxon>Spermatophyta</taxon>
        <taxon>Magnoliopsida</taxon>
        <taxon>eudicotyledons</taxon>
        <taxon>Gunneridae</taxon>
        <taxon>Pentapetalae</taxon>
        <taxon>asterids</taxon>
        <taxon>lamiids</taxon>
        <taxon>Lamiales</taxon>
        <taxon>Lamiaceae</taxon>
        <taxon>Nepetoideae</taxon>
        <taxon>Mentheae</taxon>
        <taxon>Salviinae</taxon>
        <taxon>Salvia</taxon>
        <taxon>Salvia subgen. Calosphace</taxon>
        <taxon>core Calosphace</taxon>
    </lineage>
</organism>
<proteinExistence type="inferred from homology"/>
<dbReference type="Gene3D" id="1.10.8.60">
    <property type="match status" value="1"/>
</dbReference>
<keyword evidence="11" id="KW-0131">Cell cycle</keyword>
<dbReference type="EMBL" id="PNBA02000022">
    <property type="protein sequence ID" value="KAG6386059.1"/>
    <property type="molecule type" value="Genomic_DNA"/>
</dbReference>
<dbReference type="InterPro" id="IPR015163">
    <property type="entry name" value="Cdc6_C"/>
</dbReference>
<evidence type="ECO:0000256" key="2">
    <source>
        <dbReference type="ARBA" id="ARBA00006184"/>
    </source>
</evidence>